<dbReference type="InterPro" id="IPR000843">
    <property type="entry name" value="HTH_LacI"/>
</dbReference>
<dbReference type="GO" id="GO:0000976">
    <property type="term" value="F:transcription cis-regulatory region binding"/>
    <property type="evidence" value="ECO:0007669"/>
    <property type="project" value="TreeGrafter"/>
</dbReference>
<proteinExistence type="predicted"/>
<keyword evidence="1" id="KW-0805">Transcription regulation</keyword>
<evidence type="ECO:0000313" key="5">
    <source>
        <dbReference type="EMBL" id="CAB4880311.1"/>
    </source>
</evidence>
<dbReference type="PROSITE" id="PS00356">
    <property type="entry name" value="HTH_LACI_1"/>
    <property type="match status" value="1"/>
</dbReference>
<keyword evidence="3" id="KW-0804">Transcription</keyword>
<sequence>MTRKANIYDVAKLAGVSHQTVSRVLNNHSSLKPATRERVEKAIAELHYRPNQAARQLVTSQSNIIGILIAGTELFGPWAILNAMKREARVAGYSIISVSISSDSPESWHEGIDQLHKLDIDGVICINLNHQIIKEVEKSLSSATIVIVDTEASKKFDTVNIENLNGGVMATEHLISLGHKKIVHVTGPSDGYEGQQRRFGYEKAMQKAKLKADVIEGDWSLETGYRIGNEIAARKTLPTAIFTGNDHLALGIIKALTENRIRVPQDMSIVGFDDIPEASYVSPALTSIRQDFDQLGNLAIGRMLIQLKTPTKHKAFTVPAELVVRESTQKLKVGK</sequence>
<dbReference type="PRINTS" id="PR00036">
    <property type="entry name" value="HTHLACI"/>
</dbReference>
<dbReference type="PROSITE" id="PS50932">
    <property type="entry name" value="HTH_LACI_2"/>
    <property type="match status" value="1"/>
</dbReference>
<gene>
    <name evidence="5" type="ORF">UFOPK3482_00005</name>
</gene>
<dbReference type="InterPro" id="IPR010982">
    <property type="entry name" value="Lambda_DNA-bd_dom_sf"/>
</dbReference>
<feature type="domain" description="HTH lacI-type" evidence="4">
    <location>
        <begin position="5"/>
        <end position="59"/>
    </location>
</feature>
<evidence type="ECO:0000256" key="3">
    <source>
        <dbReference type="ARBA" id="ARBA00023163"/>
    </source>
</evidence>
<dbReference type="CDD" id="cd01574">
    <property type="entry name" value="PBP1_LacI"/>
    <property type="match status" value="1"/>
</dbReference>
<dbReference type="SMART" id="SM00354">
    <property type="entry name" value="HTH_LACI"/>
    <property type="match status" value="1"/>
</dbReference>
<dbReference type="Gene3D" id="3.40.50.2300">
    <property type="match status" value="2"/>
</dbReference>
<dbReference type="CDD" id="cd01392">
    <property type="entry name" value="HTH_LacI"/>
    <property type="match status" value="1"/>
</dbReference>
<evidence type="ECO:0000256" key="2">
    <source>
        <dbReference type="ARBA" id="ARBA00023125"/>
    </source>
</evidence>
<organism evidence="5">
    <name type="scientific">freshwater metagenome</name>
    <dbReference type="NCBI Taxonomy" id="449393"/>
    <lineage>
        <taxon>unclassified sequences</taxon>
        <taxon>metagenomes</taxon>
        <taxon>ecological metagenomes</taxon>
    </lineage>
</organism>
<dbReference type="GO" id="GO:0003700">
    <property type="term" value="F:DNA-binding transcription factor activity"/>
    <property type="evidence" value="ECO:0007669"/>
    <property type="project" value="TreeGrafter"/>
</dbReference>
<reference evidence="5" key="1">
    <citation type="submission" date="2020-05" db="EMBL/GenBank/DDBJ databases">
        <authorList>
            <person name="Chiriac C."/>
            <person name="Salcher M."/>
            <person name="Ghai R."/>
            <person name="Kavagutti S V."/>
        </authorList>
    </citation>
    <scope>NUCLEOTIDE SEQUENCE</scope>
</reference>
<dbReference type="PANTHER" id="PTHR30146:SF109">
    <property type="entry name" value="HTH-TYPE TRANSCRIPTIONAL REGULATOR GALS"/>
    <property type="match status" value="1"/>
</dbReference>
<protein>
    <submittedName>
        <fullName evidence="5">Unannotated protein</fullName>
    </submittedName>
</protein>
<dbReference type="InterPro" id="IPR046335">
    <property type="entry name" value="LacI/GalR-like_sensor"/>
</dbReference>
<keyword evidence="2" id="KW-0238">DNA-binding</keyword>
<dbReference type="InterPro" id="IPR028082">
    <property type="entry name" value="Peripla_BP_I"/>
</dbReference>
<dbReference type="Pfam" id="PF13377">
    <property type="entry name" value="Peripla_BP_3"/>
    <property type="match status" value="1"/>
</dbReference>
<dbReference type="Pfam" id="PF00356">
    <property type="entry name" value="LacI"/>
    <property type="match status" value="1"/>
</dbReference>
<dbReference type="AlphaFoldDB" id="A0A6J7EDJ5"/>
<dbReference type="SUPFAM" id="SSF47413">
    <property type="entry name" value="lambda repressor-like DNA-binding domains"/>
    <property type="match status" value="1"/>
</dbReference>
<dbReference type="SUPFAM" id="SSF53822">
    <property type="entry name" value="Periplasmic binding protein-like I"/>
    <property type="match status" value="1"/>
</dbReference>
<dbReference type="Gene3D" id="1.10.260.40">
    <property type="entry name" value="lambda repressor-like DNA-binding domains"/>
    <property type="match status" value="1"/>
</dbReference>
<dbReference type="EMBL" id="CAFBLZ010000001">
    <property type="protein sequence ID" value="CAB4880311.1"/>
    <property type="molecule type" value="Genomic_DNA"/>
</dbReference>
<evidence type="ECO:0000259" key="4">
    <source>
        <dbReference type="PROSITE" id="PS50932"/>
    </source>
</evidence>
<evidence type="ECO:0000256" key="1">
    <source>
        <dbReference type="ARBA" id="ARBA00023015"/>
    </source>
</evidence>
<accession>A0A6J7EDJ5</accession>
<dbReference type="PANTHER" id="PTHR30146">
    <property type="entry name" value="LACI-RELATED TRANSCRIPTIONAL REPRESSOR"/>
    <property type="match status" value="1"/>
</dbReference>
<name>A0A6J7EDJ5_9ZZZZ</name>